<dbReference type="Proteomes" id="UP001141327">
    <property type="component" value="Unassembled WGS sequence"/>
</dbReference>
<protein>
    <submittedName>
        <fullName evidence="1">Uncharacterized protein</fullName>
    </submittedName>
</protein>
<gene>
    <name evidence="1" type="ORF">PAPYR_12581</name>
</gene>
<organism evidence="1 2">
    <name type="scientific">Paratrimastix pyriformis</name>
    <dbReference type="NCBI Taxonomy" id="342808"/>
    <lineage>
        <taxon>Eukaryota</taxon>
        <taxon>Metamonada</taxon>
        <taxon>Preaxostyla</taxon>
        <taxon>Paratrimastigidae</taxon>
        <taxon>Paratrimastix</taxon>
    </lineage>
</organism>
<evidence type="ECO:0000313" key="2">
    <source>
        <dbReference type="Proteomes" id="UP001141327"/>
    </source>
</evidence>
<evidence type="ECO:0000313" key="1">
    <source>
        <dbReference type="EMBL" id="KAJ4453059.1"/>
    </source>
</evidence>
<sequence length="101" mass="11516">MGSLRMYSDWVAEARLGVGGHRKSVLDITPSMGLGQAFIIHPHDQQTRDPGEHFINPAIGWPVEPAYYLRSAPRHHPDRQPSWPLRTGWGNFLYKGRARPF</sequence>
<dbReference type="EMBL" id="JAPMOS010000321">
    <property type="protein sequence ID" value="KAJ4453059.1"/>
    <property type="molecule type" value="Genomic_DNA"/>
</dbReference>
<name>A0ABQ8U1N2_9EUKA</name>
<comment type="caution">
    <text evidence="1">The sequence shown here is derived from an EMBL/GenBank/DDBJ whole genome shotgun (WGS) entry which is preliminary data.</text>
</comment>
<accession>A0ABQ8U1N2</accession>
<reference evidence="1" key="1">
    <citation type="journal article" date="2022" name="bioRxiv">
        <title>Genomics of Preaxostyla Flagellates Illuminates Evolutionary Transitions and the Path Towards Mitochondrial Loss.</title>
        <authorList>
            <person name="Novak L.V.F."/>
            <person name="Treitli S.C."/>
            <person name="Pyrih J."/>
            <person name="Halakuc P."/>
            <person name="Pipaliya S.V."/>
            <person name="Vacek V."/>
            <person name="Brzon O."/>
            <person name="Soukal P."/>
            <person name="Eme L."/>
            <person name="Dacks J.B."/>
            <person name="Karnkowska A."/>
            <person name="Elias M."/>
            <person name="Hampl V."/>
        </authorList>
    </citation>
    <scope>NUCLEOTIDE SEQUENCE</scope>
    <source>
        <strain evidence="1">RCP-MX</strain>
    </source>
</reference>
<proteinExistence type="predicted"/>
<keyword evidence="2" id="KW-1185">Reference proteome</keyword>